<feature type="transmembrane region" description="Helical" evidence="7">
    <location>
        <begin position="205"/>
        <end position="225"/>
    </location>
</feature>
<sequence>MSAGQNTHLNWFNVGIAFCFVAADAVVSYGLGLGVGTSLVSAAIRCIVQLSIMALILQSVFEASSPWAVAGISCLLLVLGSFETVANKSKYRFSGMLPSTFVAMAISTIPVSIIGTRFAVSETEFWAAEKYIPILGMLCGSTISGIVVATTSVLKELHENRDKVETYLAFGASRYEACKPIATSALRLALTPTINQMRYATIAPIYLVVIGLISIPGMMTGAILGGASVDQAAKLQMVIMFMINACTTLASIVGMFSALYRAVDDCARIRSDRISSEKFIIWRATDRAFNGVVDAGKAGYQKLRHPQQHPSANGNGERAPLLG</sequence>
<dbReference type="Pfam" id="PF03649">
    <property type="entry name" value="UPF0014"/>
    <property type="match status" value="1"/>
</dbReference>
<dbReference type="Proteomes" id="UP000663841">
    <property type="component" value="Unassembled WGS sequence"/>
</dbReference>
<feature type="transmembrane region" description="Helical" evidence="7">
    <location>
        <begin position="12"/>
        <end position="35"/>
    </location>
</feature>
<comment type="similarity">
    <text evidence="2">Belongs to the UPF0014 family.</text>
</comment>
<evidence type="ECO:0000256" key="4">
    <source>
        <dbReference type="ARBA" id="ARBA00022989"/>
    </source>
</evidence>
<proteinExistence type="inferred from homology"/>
<evidence type="ECO:0000256" key="5">
    <source>
        <dbReference type="ARBA" id="ARBA00023136"/>
    </source>
</evidence>
<dbReference type="InterPro" id="IPR005226">
    <property type="entry name" value="UPF0014_fam"/>
</dbReference>
<dbReference type="OrthoDB" id="2209940at2759"/>
<comment type="caution">
    <text evidence="8">The sequence shown here is derived from an EMBL/GenBank/DDBJ whole genome shotgun (WGS) entry which is preliminary data.</text>
</comment>
<feature type="transmembrane region" description="Helical" evidence="7">
    <location>
        <begin position="237"/>
        <end position="260"/>
    </location>
</feature>
<keyword evidence="4 7" id="KW-1133">Transmembrane helix</keyword>
<name>A0A8H3GF26_9AGAM</name>
<evidence type="ECO:0000313" key="9">
    <source>
        <dbReference type="Proteomes" id="UP000663841"/>
    </source>
</evidence>
<evidence type="ECO:0000313" key="8">
    <source>
        <dbReference type="EMBL" id="CAE6446830.1"/>
    </source>
</evidence>
<dbReference type="PANTHER" id="PTHR30028:SF0">
    <property type="entry name" value="PROTEIN ALUMINUM SENSITIVE 3"/>
    <property type="match status" value="1"/>
</dbReference>
<reference evidence="8" key="1">
    <citation type="submission" date="2021-01" db="EMBL/GenBank/DDBJ databases">
        <authorList>
            <person name="Kaushik A."/>
        </authorList>
    </citation>
    <scope>NUCLEOTIDE SEQUENCE</scope>
    <source>
        <strain evidence="8">AG3-T5</strain>
    </source>
</reference>
<dbReference type="EMBL" id="CAJMWW010000115">
    <property type="protein sequence ID" value="CAE6446830.1"/>
    <property type="molecule type" value="Genomic_DNA"/>
</dbReference>
<comment type="subcellular location">
    <subcellularLocation>
        <location evidence="1">Membrane</location>
        <topology evidence="1">Multi-pass membrane protein</topology>
    </subcellularLocation>
</comment>
<dbReference type="AlphaFoldDB" id="A0A8H3GF26"/>
<dbReference type="PANTHER" id="PTHR30028">
    <property type="entry name" value="UPF0014 INNER MEMBRANE PROTEIN YBBM-RELATED"/>
    <property type="match status" value="1"/>
</dbReference>
<keyword evidence="3 7" id="KW-0812">Transmembrane</keyword>
<evidence type="ECO:0000256" key="3">
    <source>
        <dbReference type="ARBA" id="ARBA00022692"/>
    </source>
</evidence>
<gene>
    <name evidence="8" type="ORF">RDB_LOCUS113276</name>
</gene>
<keyword evidence="5 7" id="KW-0472">Membrane</keyword>
<evidence type="ECO:0000256" key="7">
    <source>
        <dbReference type="SAM" id="Phobius"/>
    </source>
</evidence>
<evidence type="ECO:0000256" key="2">
    <source>
        <dbReference type="ARBA" id="ARBA00005268"/>
    </source>
</evidence>
<feature type="transmembrane region" description="Helical" evidence="7">
    <location>
        <begin position="131"/>
        <end position="154"/>
    </location>
</feature>
<accession>A0A8H3GF26</accession>
<evidence type="ECO:0000256" key="6">
    <source>
        <dbReference type="SAM" id="MobiDB-lite"/>
    </source>
</evidence>
<feature type="transmembrane region" description="Helical" evidence="7">
    <location>
        <begin position="67"/>
        <end position="85"/>
    </location>
</feature>
<dbReference type="GO" id="GO:0005886">
    <property type="term" value="C:plasma membrane"/>
    <property type="evidence" value="ECO:0007669"/>
    <property type="project" value="TreeGrafter"/>
</dbReference>
<feature type="region of interest" description="Disordered" evidence="6">
    <location>
        <begin position="303"/>
        <end position="323"/>
    </location>
</feature>
<feature type="transmembrane region" description="Helical" evidence="7">
    <location>
        <begin position="42"/>
        <end position="61"/>
    </location>
</feature>
<feature type="transmembrane region" description="Helical" evidence="7">
    <location>
        <begin position="97"/>
        <end position="119"/>
    </location>
</feature>
<protein>
    <submittedName>
        <fullName evidence="8">Uncharacterized protein</fullName>
    </submittedName>
</protein>
<organism evidence="8 9">
    <name type="scientific">Rhizoctonia solani</name>
    <dbReference type="NCBI Taxonomy" id="456999"/>
    <lineage>
        <taxon>Eukaryota</taxon>
        <taxon>Fungi</taxon>
        <taxon>Dikarya</taxon>
        <taxon>Basidiomycota</taxon>
        <taxon>Agaricomycotina</taxon>
        <taxon>Agaricomycetes</taxon>
        <taxon>Cantharellales</taxon>
        <taxon>Ceratobasidiaceae</taxon>
        <taxon>Rhizoctonia</taxon>
    </lineage>
</organism>
<evidence type="ECO:0000256" key="1">
    <source>
        <dbReference type="ARBA" id="ARBA00004141"/>
    </source>
</evidence>